<comment type="caution">
    <text evidence="3">The sequence shown here is derived from an EMBL/GenBank/DDBJ whole genome shotgun (WGS) entry which is preliminary data.</text>
</comment>
<keyword evidence="4" id="KW-1185">Reference proteome</keyword>
<evidence type="ECO:0000259" key="2">
    <source>
        <dbReference type="PROSITE" id="PS50076"/>
    </source>
</evidence>
<feature type="compositionally biased region" description="Basic and acidic residues" evidence="1">
    <location>
        <begin position="72"/>
        <end position="85"/>
    </location>
</feature>
<reference evidence="3" key="1">
    <citation type="submission" date="2023-03" db="EMBL/GenBank/DDBJ databases">
        <title>Massive genome expansion in bonnet fungi (Mycena s.s.) driven by repeated elements and novel gene families across ecological guilds.</title>
        <authorList>
            <consortium name="Lawrence Berkeley National Laboratory"/>
            <person name="Harder C.B."/>
            <person name="Miyauchi S."/>
            <person name="Viragh M."/>
            <person name="Kuo A."/>
            <person name="Thoen E."/>
            <person name="Andreopoulos B."/>
            <person name="Lu D."/>
            <person name="Skrede I."/>
            <person name="Drula E."/>
            <person name="Henrissat B."/>
            <person name="Morin E."/>
            <person name="Kohler A."/>
            <person name="Barry K."/>
            <person name="LaButti K."/>
            <person name="Morin E."/>
            <person name="Salamov A."/>
            <person name="Lipzen A."/>
            <person name="Mereny Z."/>
            <person name="Hegedus B."/>
            <person name="Baldrian P."/>
            <person name="Stursova M."/>
            <person name="Weitz H."/>
            <person name="Taylor A."/>
            <person name="Grigoriev I.V."/>
            <person name="Nagy L.G."/>
            <person name="Martin F."/>
            <person name="Kauserud H."/>
        </authorList>
    </citation>
    <scope>NUCLEOTIDE SEQUENCE</scope>
    <source>
        <strain evidence="3">CBHHK173m</strain>
    </source>
</reference>
<feature type="region of interest" description="Disordered" evidence="1">
    <location>
        <begin position="307"/>
        <end position="346"/>
    </location>
</feature>
<dbReference type="Gene3D" id="1.10.287.110">
    <property type="entry name" value="DnaJ domain"/>
    <property type="match status" value="1"/>
</dbReference>
<name>A0AAD6U4E8_9AGAR</name>
<proteinExistence type="predicted"/>
<dbReference type="CDD" id="cd06257">
    <property type="entry name" value="DnaJ"/>
    <property type="match status" value="1"/>
</dbReference>
<gene>
    <name evidence="3" type="ORF">B0H15DRAFT_842327</name>
</gene>
<dbReference type="InterPro" id="IPR054076">
    <property type="entry name" value="ZUO1-like_ZHD"/>
</dbReference>
<dbReference type="PANTHER" id="PTHR44029">
    <property type="entry name" value="DNAJ HOMOLOG SUBFAMILY C MEMBER 21"/>
    <property type="match status" value="1"/>
</dbReference>
<dbReference type="PROSITE" id="PS00636">
    <property type="entry name" value="DNAJ_1"/>
    <property type="match status" value="1"/>
</dbReference>
<dbReference type="PROSITE" id="PS50076">
    <property type="entry name" value="DNAJ_2"/>
    <property type="match status" value="1"/>
</dbReference>
<evidence type="ECO:0000313" key="3">
    <source>
        <dbReference type="EMBL" id="KAJ7087530.1"/>
    </source>
</evidence>
<feature type="domain" description="J" evidence="2">
    <location>
        <begin position="16"/>
        <end position="82"/>
    </location>
</feature>
<dbReference type="GO" id="GO:0005737">
    <property type="term" value="C:cytoplasm"/>
    <property type="evidence" value="ECO:0007669"/>
    <property type="project" value="TreeGrafter"/>
</dbReference>
<dbReference type="PRINTS" id="PR00625">
    <property type="entry name" value="JDOMAIN"/>
</dbReference>
<evidence type="ECO:0000256" key="1">
    <source>
        <dbReference type="SAM" id="MobiDB-lite"/>
    </source>
</evidence>
<dbReference type="InterPro" id="IPR001623">
    <property type="entry name" value="DnaJ_domain"/>
</dbReference>
<sequence length="346" mass="39818">MGAYMSSSQPDLDSMDLYAILEVSENASAEEIKRAYRKKALVHHPDKNPNDVEAATKRFNRVSEAYETLSDTNRRSDYDTTRQFKFEPQPSVKPPTPFAPPGAWNEEIRGTTGPTKSWSEWLFGSPSPGRYSRSRFKLERYAANNQDRGEGISLLTLYEFCGSLTSYGLYSMDTSMYQDVDNFFACLAHDEELWHSTSAHWERGYPRFGAANSPWMLDDWDPDSGPLPLEVAPFYTFWTTFKTLKTFEWVAPYQCGPSPSAREERLCRKANRPYRAEMRAAYDGTIQELVKALKRLDPRYQRFLASRHRKQAEQAAEGAARPRHVNVNKKKQKAKNKSKSKNKTTW</sequence>
<feature type="region of interest" description="Disordered" evidence="1">
    <location>
        <begin position="70"/>
        <end position="119"/>
    </location>
</feature>
<feature type="compositionally biased region" description="Basic residues" evidence="1">
    <location>
        <begin position="321"/>
        <end position="346"/>
    </location>
</feature>
<dbReference type="Pfam" id="PF00226">
    <property type="entry name" value="DnaJ"/>
    <property type="match status" value="1"/>
</dbReference>
<dbReference type="AlphaFoldDB" id="A0AAD6U4E8"/>
<dbReference type="EMBL" id="JARJCN010000028">
    <property type="protein sequence ID" value="KAJ7087530.1"/>
    <property type="molecule type" value="Genomic_DNA"/>
</dbReference>
<dbReference type="InterPro" id="IPR036869">
    <property type="entry name" value="J_dom_sf"/>
</dbReference>
<dbReference type="InterPro" id="IPR018253">
    <property type="entry name" value="DnaJ_domain_CS"/>
</dbReference>
<dbReference type="InterPro" id="IPR051964">
    <property type="entry name" value="Chaperone_stress_response"/>
</dbReference>
<dbReference type="Proteomes" id="UP001222325">
    <property type="component" value="Unassembled WGS sequence"/>
</dbReference>
<dbReference type="SUPFAM" id="SSF46565">
    <property type="entry name" value="Chaperone J-domain"/>
    <property type="match status" value="1"/>
</dbReference>
<evidence type="ECO:0000313" key="4">
    <source>
        <dbReference type="Proteomes" id="UP001222325"/>
    </source>
</evidence>
<dbReference type="Pfam" id="PF21884">
    <property type="entry name" value="ZUO1-like_ZHD"/>
    <property type="match status" value="1"/>
</dbReference>
<protein>
    <recommendedName>
        <fullName evidence="2">J domain-containing protein</fullName>
    </recommendedName>
</protein>
<dbReference type="PANTHER" id="PTHR44029:SF1">
    <property type="entry name" value="DNAJ HOMOLOG SUBFAMILY C MEMBER 21"/>
    <property type="match status" value="1"/>
</dbReference>
<accession>A0AAD6U4E8</accession>
<organism evidence="3 4">
    <name type="scientific">Mycena belliarum</name>
    <dbReference type="NCBI Taxonomy" id="1033014"/>
    <lineage>
        <taxon>Eukaryota</taxon>
        <taxon>Fungi</taxon>
        <taxon>Dikarya</taxon>
        <taxon>Basidiomycota</taxon>
        <taxon>Agaricomycotina</taxon>
        <taxon>Agaricomycetes</taxon>
        <taxon>Agaricomycetidae</taxon>
        <taxon>Agaricales</taxon>
        <taxon>Marasmiineae</taxon>
        <taxon>Mycenaceae</taxon>
        <taxon>Mycena</taxon>
    </lineage>
</organism>
<dbReference type="SMART" id="SM00271">
    <property type="entry name" value="DnaJ"/>
    <property type="match status" value="1"/>
</dbReference>
<feature type="compositionally biased region" description="Pro residues" evidence="1">
    <location>
        <begin position="91"/>
        <end position="100"/>
    </location>
</feature>